<dbReference type="Proteomes" id="UP001215598">
    <property type="component" value="Unassembled WGS sequence"/>
</dbReference>
<reference evidence="2" key="1">
    <citation type="submission" date="2023-03" db="EMBL/GenBank/DDBJ databases">
        <title>Massive genome expansion in bonnet fungi (Mycena s.s.) driven by repeated elements and novel gene families across ecological guilds.</title>
        <authorList>
            <consortium name="Lawrence Berkeley National Laboratory"/>
            <person name="Harder C.B."/>
            <person name="Miyauchi S."/>
            <person name="Viragh M."/>
            <person name="Kuo A."/>
            <person name="Thoen E."/>
            <person name="Andreopoulos B."/>
            <person name="Lu D."/>
            <person name="Skrede I."/>
            <person name="Drula E."/>
            <person name="Henrissat B."/>
            <person name="Morin E."/>
            <person name="Kohler A."/>
            <person name="Barry K."/>
            <person name="LaButti K."/>
            <person name="Morin E."/>
            <person name="Salamov A."/>
            <person name="Lipzen A."/>
            <person name="Mereny Z."/>
            <person name="Hegedus B."/>
            <person name="Baldrian P."/>
            <person name="Stursova M."/>
            <person name="Weitz H."/>
            <person name="Taylor A."/>
            <person name="Grigoriev I.V."/>
            <person name="Nagy L.G."/>
            <person name="Martin F."/>
            <person name="Kauserud H."/>
        </authorList>
    </citation>
    <scope>NUCLEOTIDE SEQUENCE</scope>
    <source>
        <strain evidence="2">CBHHK182m</strain>
    </source>
</reference>
<feature type="compositionally biased region" description="Basic residues" evidence="1">
    <location>
        <begin position="729"/>
        <end position="741"/>
    </location>
</feature>
<name>A0AAD7GKD1_9AGAR</name>
<feature type="compositionally biased region" description="Pro residues" evidence="1">
    <location>
        <begin position="77"/>
        <end position="100"/>
    </location>
</feature>
<evidence type="ECO:0000256" key="1">
    <source>
        <dbReference type="SAM" id="MobiDB-lite"/>
    </source>
</evidence>
<sequence>MTVGLVFFKASCKEVKKQNAAAAQASASGPSAMERYLENQAAKRRRISSPEREAGPSGSAQGAGPGSSIPEVNQPDEPMPYSAPSPSPSPPPQPPTPPPQATTAAGRPIRVKRKTWKLLEQLPEPPVALAPAPAELVPESEPQPPQSTWVWRALRTTANSFGLFREYPSIPTHNPDDSLGLADLSDIPAAAPDKSIDEVDRLVDFLKSDEFKKEDVADFDLKRETVAFDAFLASPRGNIRDGWKQASVDISVPDGKRHDSEAEAPVFTVPGLHYRPIVEVIKAAVRNTGSRWFHFTPFKQFWVPSPGAPPQRIFDEIYSSDAMVEAHTELQKQPPEPGCTLERVVLSLMWWSDSTHLASFGNASLLPLYLFFGNQSKWFRVKPRSNLCHHVAYFPKLPDAFHDFFKALTGKAPSADMLTHCRRELMHKVWTLLLDDDFIDAYEHGIVILCADGISRRFYPRIFTYSADYPEKVLLSTIRNLGKCPCPTCTLPKEQIPEVGTVNDDRRREKFARKDDALRRGRIETVRKWIYEWGYAIKSAAVERYLQPLSETPTVNAFSARLHKFNFNPFRMLVPDFMHEFELGVFKAFFIHLLRILVVHGGPAGTAINELDRRFRLIPTFGQSTIRRFTANTSALKKLAAWNYQAILICLIPVVEGLLPEPFNSEVLNVLFTLAEWHSLAKLKMHTDSSISLFKLATREIGRQLRRFKRQVCSQFKTKELPSEEAARGRRKVAAAKKRNGTGRAAAAPRTDGQPANSKEFSLHTYKMHALGGYPAAVLHFGTTDSYSTQPGEHQHTRVKLYYARTNKNLATRQMTQLERRDKFLRHVHVNARKKAEAVLKKPTGHARTQKRKNPLSVPFEDSEPLPYTAPEEHHHLSHSQNYSHHVLSWLKEHRDDPATKNFWPKLQSHLLGHLIHPELSSDGDEFTPQERAQIILRNDRIYFHKIFRVNFTTYDVRRGQDCLNPRTHSDIMFLSPEDDAAHPFCYGQIIGVFHANVVRNAPGVSAVPQCMEFLWVRRYRLDLTSRGGFKRKRLHRLEFVPADDPTAFIFLNPDEVIRGAHIVPAFHYGTTTELLPEDSVGRLVHEGLEEDEDWRYYYVNFFVDRDMFMRYVGGGVGHYHVEIPVEEPEVQVAAGEEEEEEFPASIAIPDVQPPEVPSAEQPDPAGTDEGNSDAPNDSEDDDSDEGSDDGDDEDEGHGEDEDREPEEPDLGPEDGLGVAPDDIFDGYAPL</sequence>
<dbReference type="AlphaFoldDB" id="A0AAD7GKD1"/>
<feature type="compositionally biased region" description="Acidic residues" evidence="1">
    <location>
        <begin position="1177"/>
        <end position="1213"/>
    </location>
</feature>
<protein>
    <submittedName>
        <fullName evidence="2">Uncharacterized protein</fullName>
    </submittedName>
</protein>
<evidence type="ECO:0000313" key="2">
    <source>
        <dbReference type="EMBL" id="KAJ7692009.1"/>
    </source>
</evidence>
<gene>
    <name evidence="2" type="ORF">B0H16DRAFT_1852329</name>
</gene>
<evidence type="ECO:0000313" key="3">
    <source>
        <dbReference type="Proteomes" id="UP001215598"/>
    </source>
</evidence>
<organism evidence="2 3">
    <name type="scientific">Mycena metata</name>
    <dbReference type="NCBI Taxonomy" id="1033252"/>
    <lineage>
        <taxon>Eukaryota</taxon>
        <taxon>Fungi</taxon>
        <taxon>Dikarya</taxon>
        <taxon>Basidiomycota</taxon>
        <taxon>Agaricomycotina</taxon>
        <taxon>Agaricomycetes</taxon>
        <taxon>Agaricomycetidae</taxon>
        <taxon>Agaricales</taxon>
        <taxon>Marasmiineae</taxon>
        <taxon>Mycenaceae</taxon>
        <taxon>Mycena</taxon>
    </lineage>
</organism>
<keyword evidence="3" id="KW-1185">Reference proteome</keyword>
<feature type="region of interest" description="Disordered" evidence="1">
    <location>
        <begin position="723"/>
        <end position="758"/>
    </location>
</feature>
<dbReference type="InterPro" id="IPR041078">
    <property type="entry name" value="Plavaka"/>
</dbReference>
<dbReference type="PANTHER" id="PTHR48125">
    <property type="entry name" value="LP07818P1"/>
    <property type="match status" value="1"/>
</dbReference>
<dbReference type="Pfam" id="PF18759">
    <property type="entry name" value="Plavaka"/>
    <property type="match status" value="1"/>
</dbReference>
<dbReference type="EMBL" id="JARKIB010000785">
    <property type="protein sequence ID" value="KAJ7692009.1"/>
    <property type="molecule type" value="Genomic_DNA"/>
</dbReference>
<accession>A0AAD7GKD1</accession>
<feature type="compositionally biased region" description="Low complexity" evidence="1">
    <location>
        <begin position="55"/>
        <end position="70"/>
    </location>
</feature>
<dbReference type="PANTHER" id="PTHR48125:SF10">
    <property type="entry name" value="OS12G0136300 PROTEIN"/>
    <property type="match status" value="1"/>
</dbReference>
<feature type="region of interest" description="Disordered" evidence="1">
    <location>
        <begin position="1148"/>
        <end position="1231"/>
    </location>
</feature>
<feature type="region of interest" description="Disordered" evidence="1">
    <location>
        <begin position="14"/>
        <end position="109"/>
    </location>
</feature>
<feature type="region of interest" description="Disordered" evidence="1">
    <location>
        <begin position="839"/>
        <end position="879"/>
    </location>
</feature>
<comment type="caution">
    <text evidence="2">The sequence shown here is derived from an EMBL/GenBank/DDBJ whole genome shotgun (WGS) entry which is preliminary data.</text>
</comment>
<feature type="compositionally biased region" description="Basic residues" evidence="1">
    <location>
        <begin position="843"/>
        <end position="854"/>
    </location>
</feature>
<feature type="compositionally biased region" description="Low complexity" evidence="1">
    <location>
        <begin position="20"/>
        <end position="32"/>
    </location>
</feature>
<proteinExistence type="predicted"/>